<reference evidence="1 2" key="1">
    <citation type="journal article" date="2022" name="Syst. Appl. Microbiol.">
        <title>Rhodopirellula aestuarii sp. nov., a novel member of the genus Rhodopirellula isolated from brackish sediments collected in the Tagus River estuary, Portugal.</title>
        <authorList>
            <person name="Vitorino I.R."/>
            <person name="Klimek D."/>
            <person name="Calusinska M."/>
            <person name="Lobo-da-Cunha A."/>
            <person name="Vasconcelos V."/>
            <person name="Lage O.M."/>
        </authorList>
    </citation>
    <scope>NUCLEOTIDE SEQUENCE [LARGE SCALE GENOMIC DNA]</scope>
    <source>
        <strain evidence="1 2">ICT_H3.1</strain>
    </source>
</reference>
<evidence type="ECO:0000313" key="2">
    <source>
        <dbReference type="Proteomes" id="UP001202961"/>
    </source>
</evidence>
<gene>
    <name evidence="1" type="ORF">NB063_03640</name>
</gene>
<dbReference type="Proteomes" id="UP001202961">
    <property type="component" value="Unassembled WGS sequence"/>
</dbReference>
<proteinExistence type="predicted"/>
<sequence>MTRPTHESALARKAKTHEFFEELEEQLLQRIHNEASSDRGRAELLRSTGVRDEILLEELSKLGVTADGLIALRLLPLVLVAWAQEDVDANERFEVLSQAFKIGITQDTTAWILLQQWLTKRPPGLCVDAWKRYTHGLFGGMSDVAKSRLIHLTETQMNQVAKASGGHFGFGKVSKKESAIIHQISTAMRQQSSIK</sequence>
<evidence type="ECO:0000313" key="1">
    <source>
        <dbReference type="EMBL" id="MCM2369711.1"/>
    </source>
</evidence>
<dbReference type="RefSeq" id="WP_250927380.1">
    <property type="nucleotide sequence ID" value="NZ_JAMQBK010000012.1"/>
</dbReference>
<organism evidence="1 2">
    <name type="scientific">Aporhodopirellula aestuarii</name>
    <dbReference type="NCBI Taxonomy" id="2950107"/>
    <lineage>
        <taxon>Bacteria</taxon>
        <taxon>Pseudomonadati</taxon>
        <taxon>Planctomycetota</taxon>
        <taxon>Planctomycetia</taxon>
        <taxon>Pirellulales</taxon>
        <taxon>Pirellulaceae</taxon>
        <taxon>Aporhodopirellula</taxon>
    </lineage>
</organism>
<comment type="caution">
    <text evidence="1">The sequence shown here is derived from an EMBL/GenBank/DDBJ whole genome shotgun (WGS) entry which is preliminary data.</text>
</comment>
<keyword evidence="2" id="KW-1185">Reference proteome</keyword>
<accession>A0ABT0TYR4</accession>
<name>A0ABT0TYR4_9BACT</name>
<dbReference type="EMBL" id="JAMQBK010000012">
    <property type="protein sequence ID" value="MCM2369711.1"/>
    <property type="molecule type" value="Genomic_DNA"/>
</dbReference>
<protein>
    <submittedName>
        <fullName evidence="1">Uncharacterized protein</fullName>
    </submittedName>
</protein>